<dbReference type="PANTHER" id="PTHR12542:SF38">
    <property type="entry name" value="EXOCYST SUBUNIT EXO70 FAMILY PROTEIN"/>
    <property type="match status" value="1"/>
</dbReference>
<dbReference type="GO" id="GO:0015031">
    <property type="term" value="P:protein transport"/>
    <property type="evidence" value="ECO:0007669"/>
    <property type="project" value="UniProtKB-KW"/>
</dbReference>
<reference evidence="5 6" key="1">
    <citation type="journal article" date="2019" name="Plant Biotechnol. J.">
        <title>The red bayberry genome and genetic basis of sex determination.</title>
        <authorList>
            <person name="Jia H.M."/>
            <person name="Jia H.J."/>
            <person name="Cai Q.L."/>
            <person name="Wang Y."/>
            <person name="Zhao H.B."/>
            <person name="Yang W.F."/>
            <person name="Wang G.Y."/>
            <person name="Li Y.H."/>
            <person name="Zhan D.L."/>
            <person name="Shen Y.T."/>
            <person name="Niu Q.F."/>
            <person name="Chang L."/>
            <person name="Qiu J."/>
            <person name="Zhao L."/>
            <person name="Xie H.B."/>
            <person name="Fu W.Y."/>
            <person name="Jin J."/>
            <person name="Li X.W."/>
            <person name="Jiao Y."/>
            <person name="Zhou C.C."/>
            <person name="Tu T."/>
            <person name="Chai C.Y."/>
            <person name="Gao J.L."/>
            <person name="Fan L.J."/>
            <person name="van de Weg E."/>
            <person name="Wang J.Y."/>
            <person name="Gao Z.S."/>
        </authorList>
    </citation>
    <scope>NUCLEOTIDE SEQUENCE [LARGE SCALE GENOMIC DNA]</scope>
    <source>
        <tissue evidence="5">Leaves</tissue>
    </source>
</reference>
<comment type="similarity">
    <text evidence="1 3">Belongs to the EXO70 family.</text>
</comment>
<keyword evidence="6" id="KW-1185">Reference proteome</keyword>
<dbReference type="SUPFAM" id="SSF74788">
    <property type="entry name" value="Cullin repeat-like"/>
    <property type="match status" value="1"/>
</dbReference>
<evidence type="ECO:0000313" key="5">
    <source>
        <dbReference type="EMBL" id="KAB1209232.1"/>
    </source>
</evidence>
<dbReference type="AlphaFoldDB" id="A0A6A1V8P8"/>
<dbReference type="GO" id="GO:0005546">
    <property type="term" value="F:phosphatidylinositol-4,5-bisphosphate binding"/>
    <property type="evidence" value="ECO:0007669"/>
    <property type="project" value="InterPro"/>
</dbReference>
<keyword evidence="3" id="KW-0268">Exocytosis</keyword>
<evidence type="ECO:0000313" key="6">
    <source>
        <dbReference type="Proteomes" id="UP000516437"/>
    </source>
</evidence>
<evidence type="ECO:0000259" key="4">
    <source>
        <dbReference type="Pfam" id="PF03081"/>
    </source>
</evidence>
<name>A0A6A1V8P8_9ROSI</name>
<dbReference type="GO" id="GO:0000145">
    <property type="term" value="C:exocyst"/>
    <property type="evidence" value="ECO:0007669"/>
    <property type="project" value="InterPro"/>
</dbReference>
<keyword evidence="3" id="KW-0653">Protein transport</keyword>
<dbReference type="InterPro" id="IPR016159">
    <property type="entry name" value="Cullin_repeat-like_dom_sf"/>
</dbReference>
<dbReference type="InterPro" id="IPR046364">
    <property type="entry name" value="Exo70_C"/>
</dbReference>
<evidence type="ECO:0000256" key="2">
    <source>
        <dbReference type="ARBA" id="ARBA00022448"/>
    </source>
</evidence>
<keyword evidence="2 3" id="KW-0813">Transport</keyword>
<organism evidence="5 6">
    <name type="scientific">Morella rubra</name>
    <name type="common">Chinese bayberry</name>
    <dbReference type="NCBI Taxonomy" id="262757"/>
    <lineage>
        <taxon>Eukaryota</taxon>
        <taxon>Viridiplantae</taxon>
        <taxon>Streptophyta</taxon>
        <taxon>Embryophyta</taxon>
        <taxon>Tracheophyta</taxon>
        <taxon>Spermatophyta</taxon>
        <taxon>Magnoliopsida</taxon>
        <taxon>eudicotyledons</taxon>
        <taxon>Gunneridae</taxon>
        <taxon>Pentapetalae</taxon>
        <taxon>rosids</taxon>
        <taxon>fabids</taxon>
        <taxon>Fagales</taxon>
        <taxon>Myricaceae</taxon>
        <taxon>Morella</taxon>
    </lineage>
</organism>
<evidence type="ECO:0000256" key="3">
    <source>
        <dbReference type="RuleBase" id="RU365026"/>
    </source>
</evidence>
<dbReference type="PANTHER" id="PTHR12542">
    <property type="entry name" value="EXOCYST COMPLEX PROTEIN EXO70"/>
    <property type="match status" value="1"/>
</dbReference>
<dbReference type="InterPro" id="IPR004140">
    <property type="entry name" value="Exo70"/>
</dbReference>
<dbReference type="Proteomes" id="UP000516437">
    <property type="component" value="Chromosome 6"/>
</dbReference>
<dbReference type="Pfam" id="PF03081">
    <property type="entry name" value="Exo70_C"/>
    <property type="match status" value="1"/>
</dbReference>
<dbReference type="Gene3D" id="1.20.1280.170">
    <property type="entry name" value="Exocyst complex component Exo70"/>
    <property type="match status" value="1"/>
</dbReference>
<protein>
    <recommendedName>
        <fullName evidence="3">Exocyst subunit Exo70 family protein</fullName>
    </recommendedName>
</protein>
<proteinExistence type="inferred from homology"/>
<evidence type="ECO:0000256" key="1">
    <source>
        <dbReference type="ARBA" id="ARBA00006756"/>
    </source>
</evidence>
<accession>A0A6A1V8P8</accession>
<gene>
    <name evidence="5" type="ORF">CJ030_MR6G016128</name>
</gene>
<comment type="caution">
    <text evidence="5">The sequence shown here is derived from an EMBL/GenBank/DDBJ whole genome shotgun (WGS) entry which is preliminary data.</text>
</comment>
<dbReference type="OrthoDB" id="1922221at2759"/>
<dbReference type="GO" id="GO:0006887">
    <property type="term" value="P:exocytosis"/>
    <property type="evidence" value="ECO:0007669"/>
    <property type="project" value="UniProtKB-KW"/>
</dbReference>
<dbReference type="EMBL" id="RXIC02000024">
    <property type="protein sequence ID" value="KAB1209232.1"/>
    <property type="molecule type" value="Genomic_DNA"/>
</dbReference>
<sequence length="242" mass="26781">MRNVLGDIFADWPPPLRSSLFESYFDCSLSDDSPAPLISMRISWLILVLLCKLDGRAERYKDVSLSYIFLTNNLQHVVSTVQMSNLHYLLGEEWITKHEVKVKQFAANYERLAWSKVITSLPKNPVAHISPVEANPGRGPVSVYSAPASPMHFALSLAMMSTATAHTSSTSTMNDFEFSARLGLSGLGGTRSMSSANELFLNGKIRPMKLSTHLEQPQVLAPLLDLKAEEDDLDQLGGRGRD</sequence>
<feature type="domain" description="Exocyst complex subunit Exo70 C-terminal" evidence="4">
    <location>
        <begin position="2"/>
        <end position="124"/>
    </location>
</feature>
<comment type="function">
    <text evidence="3">Component of the exocyst complex.</text>
</comment>